<name>U5DF73_9CHRO</name>
<evidence type="ECO:0000256" key="8">
    <source>
        <dbReference type="HAMAP-Rule" id="MF_00316"/>
    </source>
</evidence>
<dbReference type="GO" id="GO:0046872">
    <property type="term" value="F:metal ion binding"/>
    <property type="evidence" value="ECO:0007669"/>
    <property type="project" value="UniProtKB-KW"/>
</dbReference>
<evidence type="ECO:0000256" key="5">
    <source>
        <dbReference type="ARBA" id="ARBA00022842"/>
    </source>
</evidence>
<dbReference type="AlphaFoldDB" id="U5DF73"/>
<dbReference type="GO" id="GO:0005737">
    <property type="term" value="C:cytoplasm"/>
    <property type="evidence" value="ECO:0007669"/>
    <property type="project" value="UniProtKB-SubCell"/>
</dbReference>
<keyword evidence="7 8" id="KW-0501">Molybdenum cofactor biosynthesis</keyword>
<evidence type="ECO:0000256" key="2">
    <source>
        <dbReference type="ARBA" id="ARBA00022679"/>
    </source>
</evidence>
<feature type="binding site" evidence="8">
    <location>
        <position position="113"/>
    </location>
    <ligand>
        <name>Mg(2+)</name>
        <dbReference type="ChEBI" id="CHEBI:18420"/>
    </ligand>
</feature>
<feature type="domain" description="MobA-like NTP transferase" evidence="9">
    <location>
        <begin position="17"/>
        <end position="176"/>
    </location>
</feature>
<keyword evidence="6 8" id="KW-0342">GTP-binding</keyword>
<dbReference type="CDD" id="cd02503">
    <property type="entry name" value="MobA"/>
    <property type="match status" value="1"/>
</dbReference>
<dbReference type="PATRIC" id="fig|582515.4.peg.35"/>
<dbReference type="EMBL" id="ASSJ01000001">
    <property type="protein sequence ID" value="ERN43138.1"/>
    <property type="molecule type" value="Genomic_DNA"/>
</dbReference>
<dbReference type="GO" id="GO:0061603">
    <property type="term" value="F:molybdenum cofactor guanylyltransferase activity"/>
    <property type="evidence" value="ECO:0007669"/>
    <property type="project" value="UniProtKB-EC"/>
</dbReference>
<dbReference type="OrthoDB" id="9788394at2"/>
<dbReference type="InterPro" id="IPR013482">
    <property type="entry name" value="Molybde_CF_guanTrfase"/>
</dbReference>
<comment type="cofactor">
    <cofactor evidence="8">
        <name>Mg(2+)</name>
        <dbReference type="ChEBI" id="CHEBI:18420"/>
    </cofactor>
</comment>
<protein>
    <recommendedName>
        <fullName evidence="8">Probable molybdenum cofactor guanylyltransferase</fullName>
        <shortName evidence="8">MoCo guanylyltransferase</shortName>
        <ecNumber evidence="8">2.7.7.77</ecNumber>
    </recommendedName>
    <alternativeName>
        <fullName evidence="8">GTP:molybdopterin guanylyltransferase</fullName>
    </alternativeName>
    <alternativeName>
        <fullName evidence="8">Mo-MPT guanylyltransferase</fullName>
    </alternativeName>
    <alternativeName>
        <fullName evidence="8">Molybdopterin guanylyltransferase</fullName>
    </alternativeName>
    <alternativeName>
        <fullName evidence="8">Molybdopterin-guanine dinucleotide synthase</fullName>
        <shortName evidence="8">MGD synthase</shortName>
    </alternativeName>
</protein>
<dbReference type="FunCoup" id="U5DF73">
    <property type="interactions" value="106"/>
</dbReference>
<comment type="caution">
    <text evidence="8">Lacks conserved residue(s) required for the propagation of feature annotation.</text>
</comment>
<evidence type="ECO:0000256" key="1">
    <source>
        <dbReference type="ARBA" id="ARBA00022490"/>
    </source>
</evidence>
<comment type="similarity">
    <text evidence="8">Belongs to the MobA family.</text>
</comment>
<feature type="binding site" evidence="8">
    <location>
        <position position="32"/>
    </location>
    <ligand>
        <name>GTP</name>
        <dbReference type="ChEBI" id="CHEBI:37565"/>
    </ligand>
</feature>
<dbReference type="NCBIfam" id="NF002741">
    <property type="entry name" value="PRK02726.1"/>
    <property type="match status" value="1"/>
</dbReference>
<keyword evidence="1 8" id="KW-0963">Cytoplasm</keyword>
<dbReference type="InterPro" id="IPR025877">
    <property type="entry name" value="MobA-like_NTP_Trfase"/>
</dbReference>
<keyword evidence="4 8" id="KW-0547">Nucleotide-binding</keyword>
<dbReference type="RefSeq" id="WP_022603677.1">
    <property type="nucleotide sequence ID" value="NZ_ASSJ01000001.1"/>
</dbReference>
<gene>
    <name evidence="8" type="primary">mobA</name>
    <name evidence="10" type="ORF">KR51_00000270</name>
</gene>
<keyword evidence="2 8" id="KW-0808">Transferase</keyword>
<reference evidence="10 11" key="1">
    <citation type="submission" date="2013-05" db="EMBL/GenBank/DDBJ databases">
        <title>Draft genome sequence of Rubidibacter lacunae KORDI 51-2.</title>
        <authorList>
            <person name="Choi D.H."/>
            <person name="Noh J.H."/>
            <person name="Kwon K.-K."/>
            <person name="Lee J.-H."/>
            <person name="Ryu J.-Y."/>
        </authorList>
    </citation>
    <scope>NUCLEOTIDE SEQUENCE [LARGE SCALE GENOMIC DNA]</scope>
    <source>
        <strain evidence="10 11">KORDI 51-2</strain>
    </source>
</reference>
<evidence type="ECO:0000256" key="7">
    <source>
        <dbReference type="ARBA" id="ARBA00023150"/>
    </source>
</evidence>
<dbReference type="STRING" id="582515.KR51_00000270"/>
<dbReference type="Proteomes" id="UP000016960">
    <property type="component" value="Unassembled WGS sequence"/>
</dbReference>
<organism evidence="10 11">
    <name type="scientific">Rubidibacter lacunae KORDI 51-2</name>
    <dbReference type="NCBI Taxonomy" id="582515"/>
    <lineage>
        <taxon>Bacteria</taxon>
        <taxon>Bacillati</taxon>
        <taxon>Cyanobacteriota</taxon>
        <taxon>Cyanophyceae</taxon>
        <taxon>Oscillatoriophycideae</taxon>
        <taxon>Chroococcales</taxon>
        <taxon>Aphanothecaceae</taxon>
        <taxon>Rubidibacter</taxon>
    </lineage>
</organism>
<evidence type="ECO:0000256" key="4">
    <source>
        <dbReference type="ARBA" id="ARBA00022741"/>
    </source>
</evidence>
<dbReference type="HAMAP" id="MF_00316">
    <property type="entry name" value="MobA"/>
    <property type="match status" value="1"/>
</dbReference>
<comment type="domain">
    <text evidence="8">The N-terminal domain determines nucleotide recognition and specific binding, while the C-terminal domain determines the specific binding to the target protein.</text>
</comment>
<sequence length="209" mass="22634">MTKEIAPTSATEPSIAAVVLAGGRSRRMGEDKALLVARDKPLLQHVCEVAIAVAQPVAVVAAEPERYRAIVPSGCQLVAEQPGFEGPLVGFARGLAAVRADADVDWVLALACDLPCLDASAVREWQLQLSALPDDRLAFLPRHPEGWWEALCGFYRGSCLPSLQAYAAAGGRSFQGWLDRCSVAELPVRDRAQFLNCNTPEDLERARQR</sequence>
<comment type="subcellular location">
    <subcellularLocation>
        <location evidence="8">Cytoplasm</location>
    </subcellularLocation>
</comment>
<comment type="function">
    <text evidence="8">Transfers a GMP moiety from GTP to Mo-molybdopterin (Mo-MPT) cofactor (Moco or molybdenum cofactor) to form Mo-molybdopterin guanine dinucleotide (Mo-MGD) cofactor.</text>
</comment>
<dbReference type="PANTHER" id="PTHR19136:SF81">
    <property type="entry name" value="MOLYBDENUM COFACTOR GUANYLYLTRANSFERASE"/>
    <property type="match status" value="1"/>
</dbReference>
<evidence type="ECO:0000313" key="10">
    <source>
        <dbReference type="EMBL" id="ERN43138.1"/>
    </source>
</evidence>
<keyword evidence="5 8" id="KW-0460">Magnesium</keyword>
<evidence type="ECO:0000256" key="3">
    <source>
        <dbReference type="ARBA" id="ARBA00022723"/>
    </source>
</evidence>
<feature type="binding site" evidence="8">
    <location>
        <position position="113"/>
    </location>
    <ligand>
        <name>GTP</name>
        <dbReference type="ChEBI" id="CHEBI:37565"/>
    </ligand>
</feature>
<dbReference type="GO" id="GO:0005525">
    <property type="term" value="F:GTP binding"/>
    <property type="evidence" value="ECO:0007669"/>
    <property type="project" value="UniProtKB-UniRule"/>
</dbReference>
<dbReference type="InterPro" id="IPR029044">
    <property type="entry name" value="Nucleotide-diphossugar_trans"/>
</dbReference>
<evidence type="ECO:0000259" key="9">
    <source>
        <dbReference type="Pfam" id="PF12804"/>
    </source>
</evidence>
<accession>U5DF73</accession>
<dbReference type="eggNOG" id="COG0746">
    <property type="taxonomic scope" value="Bacteria"/>
</dbReference>
<comment type="catalytic activity">
    <reaction evidence="8">
        <text>Mo-molybdopterin + GTP + H(+) = Mo-molybdopterin guanine dinucleotide + diphosphate</text>
        <dbReference type="Rhea" id="RHEA:34243"/>
        <dbReference type="ChEBI" id="CHEBI:15378"/>
        <dbReference type="ChEBI" id="CHEBI:33019"/>
        <dbReference type="ChEBI" id="CHEBI:37565"/>
        <dbReference type="ChEBI" id="CHEBI:71302"/>
        <dbReference type="ChEBI" id="CHEBI:71310"/>
        <dbReference type="EC" id="2.7.7.77"/>
    </reaction>
</comment>
<dbReference type="GO" id="GO:0006777">
    <property type="term" value="P:Mo-molybdopterin cofactor biosynthetic process"/>
    <property type="evidence" value="ECO:0007669"/>
    <property type="project" value="UniProtKB-KW"/>
</dbReference>
<feature type="binding site" evidence="8">
    <location>
        <begin position="20"/>
        <end position="22"/>
    </location>
    <ligand>
        <name>GTP</name>
        <dbReference type="ChEBI" id="CHEBI:37565"/>
    </ligand>
</feature>
<proteinExistence type="inferred from homology"/>
<dbReference type="InParanoid" id="U5DF73"/>
<dbReference type="Pfam" id="PF12804">
    <property type="entry name" value="NTP_transf_3"/>
    <property type="match status" value="1"/>
</dbReference>
<evidence type="ECO:0000313" key="11">
    <source>
        <dbReference type="Proteomes" id="UP000016960"/>
    </source>
</evidence>
<keyword evidence="3 8" id="KW-0479">Metal-binding</keyword>
<dbReference type="EC" id="2.7.7.77" evidence="8"/>
<comment type="caution">
    <text evidence="10">The sequence shown here is derived from an EMBL/GenBank/DDBJ whole genome shotgun (WGS) entry which is preliminary data.</text>
</comment>
<dbReference type="SUPFAM" id="SSF53448">
    <property type="entry name" value="Nucleotide-diphospho-sugar transferases"/>
    <property type="match status" value="1"/>
</dbReference>
<evidence type="ECO:0000256" key="6">
    <source>
        <dbReference type="ARBA" id="ARBA00023134"/>
    </source>
</evidence>
<dbReference type="Gene3D" id="3.90.550.10">
    <property type="entry name" value="Spore Coat Polysaccharide Biosynthesis Protein SpsA, Chain A"/>
    <property type="match status" value="1"/>
</dbReference>
<keyword evidence="11" id="KW-1185">Reference proteome</keyword>
<dbReference type="PANTHER" id="PTHR19136">
    <property type="entry name" value="MOLYBDENUM COFACTOR GUANYLYLTRANSFERASE"/>
    <property type="match status" value="1"/>
</dbReference>